<dbReference type="Pfam" id="PF01566">
    <property type="entry name" value="Nramp"/>
    <property type="match status" value="1"/>
</dbReference>
<evidence type="ECO:0000256" key="2">
    <source>
        <dbReference type="ARBA" id="ARBA00022448"/>
    </source>
</evidence>
<accession>A0A6S7C746</accession>
<comment type="subcellular location">
    <subcellularLocation>
        <location evidence="1">Membrane</location>
        <topology evidence="1">Multi-pass membrane protein</topology>
    </subcellularLocation>
</comment>
<keyword evidence="5 7" id="KW-1133">Transmembrane helix</keyword>
<feature type="transmembrane region" description="Helical" evidence="7">
    <location>
        <begin position="225"/>
        <end position="244"/>
    </location>
</feature>
<dbReference type="EMBL" id="CADIKM010000050">
    <property type="protein sequence ID" value="CAB3802688.1"/>
    <property type="molecule type" value="Genomic_DNA"/>
</dbReference>
<organism evidence="8 9">
    <name type="scientific">Pararobbsia alpina</name>
    <dbReference type="NCBI Taxonomy" id="621374"/>
    <lineage>
        <taxon>Bacteria</taxon>
        <taxon>Pseudomonadati</taxon>
        <taxon>Pseudomonadota</taxon>
        <taxon>Betaproteobacteria</taxon>
        <taxon>Burkholderiales</taxon>
        <taxon>Burkholderiaceae</taxon>
        <taxon>Pararobbsia</taxon>
    </lineage>
</organism>
<feature type="transmembrane region" description="Helical" evidence="7">
    <location>
        <begin position="80"/>
        <end position="100"/>
    </location>
</feature>
<feature type="transmembrane region" description="Helical" evidence="7">
    <location>
        <begin position="316"/>
        <end position="342"/>
    </location>
</feature>
<feature type="transmembrane region" description="Helical" evidence="7">
    <location>
        <begin position="121"/>
        <end position="145"/>
    </location>
</feature>
<feature type="transmembrane region" description="Helical" evidence="7">
    <location>
        <begin position="386"/>
        <end position="410"/>
    </location>
</feature>
<evidence type="ECO:0000256" key="7">
    <source>
        <dbReference type="SAM" id="Phobius"/>
    </source>
</evidence>
<keyword evidence="6 7" id="KW-0472">Membrane</keyword>
<evidence type="ECO:0000256" key="5">
    <source>
        <dbReference type="ARBA" id="ARBA00022989"/>
    </source>
</evidence>
<dbReference type="RefSeq" id="WP_175107813.1">
    <property type="nucleotide sequence ID" value="NZ_CADIKM010000050.1"/>
</dbReference>
<keyword evidence="3 7" id="KW-0812">Transmembrane</keyword>
<evidence type="ECO:0000256" key="4">
    <source>
        <dbReference type="ARBA" id="ARBA00022847"/>
    </source>
</evidence>
<dbReference type="GO" id="GO:0005886">
    <property type="term" value="C:plasma membrane"/>
    <property type="evidence" value="ECO:0007669"/>
    <property type="project" value="TreeGrafter"/>
</dbReference>
<feature type="transmembrane region" description="Helical" evidence="7">
    <location>
        <begin position="265"/>
        <end position="289"/>
    </location>
</feature>
<dbReference type="AlphaFoldDB" id="A0A6S7C746"/>
<feature type="transmembrane region" description="Helical" evidence="7">
    <location>
        <begin position="456"/>
        <end position="478"/>
    </location>
</feature>
<gene>
    <name evidence="8" type="primary">mntH_5</name>
    <name evidence="8" type="ORF">LMG28138_05231</name>
</gene>
<keyword evidence="2" id="KW-0813">Transport</keyword>
<evidence type="ECO:0000256" key="1">
    <source>
        <dbReference type="ARBA" id="ARBA00004141"/>
    </source>
</evidence>
<dbReference type="PANTHER" id="PTHR11706">
    <property type="entry name" value="SOLUTE CARRIER PROTEIN FAMILY 11 MEMBER"/>
    <property type="match status" value="1"/>
</dbReference>
<feature type="transmembrane region" description="Helical" evidence="7">
    <location>
        <begin position="363"/>
        <end position="380"/>
    </location>
</feature>
<sequence>MCITPSSRPRGAVLDDAHVGDIKGAFGTMAHHDSAPRTSWWGRLRTLMAILGPGLIVMVGDNDAGAFGTYAQAGQNYGTTLLWTLLLLVPVLFVNQEMVLRLGAVTGVGHARLIFERFGKFWGAFSVIDLFILNALTIVTEFIGITFALDFLGISKIVGVGIAAVLTMAAVSTGNFRRFERFAVALCVLSLLLVPVLVSIHPPVAQMTRDFFIPNWPAHSKLSDVMLLVIGIVGTTVAPWQLFFQQSYVIDKRITPRFMKYEKADLWIGIAFVMIGAVAMISFCAALFAGKPELGNFTDAGGVITGLNKYVGRTPAVIFAVALLDASIIGAASVSLSTAYAIGDVFKIRHSLQRSVTDAKGFYLVYFGIVALAAGLVLIPGSPLGLLTVAVQTLAGVLLPSATVFLLLLCNDKAVLGPWVNSKTLNLFTGAVIWVLVMLSIILTASVMYPDISGQTILDVLVGGTLLAVAGYAGTVVIRKLRREPAGGTAAHAVRTYTKQARDAWRMPPLDQLPAPNLTLAKRIWMGVLRGYLLLAVGLVIVKVVQMAFFK</sequence>
<feature type="transmembrane region" description="Helical" evidence="7">
    <location>
        <begin position="44"/>
        <end position="60"/>
    </location>
</feature>
<evidence type="ECO:0000313" key="9">
    <source>
        <dbReference type="Proteomes" id="UP000494115"/>
    </source>
</evidence>
<evidence type="ECO:0000313" key="8">
    <source>
        <dbReference type="EMBL" id="CAB3802688.1"/>
    </source>
</evidence>
<feature type="transmembrane region" description="Helical" evidence="7">
    <location>
        <begin position="151"/>
        <end position="171"/>
    </location>
</feature>
<dbReference type="Proteomes" id="UP000494115">
    <property type="component" value="Unassembled WGS sequence"/>
</dbReference>
<dbReference type="GO" id="GO:0005384">
    <property type="term" value="F:manganese ion transmembrane transporter activity"/>
    <property type="evidence" value="ECO:0007669"/>
    <property type="project" value="TreeGrafter"/>
</dbReference>
<dbReference type="InterPro" id="IPR001046">
    <property type="entry name" value="NRAMP_fam"/>
</dbReference>
<name>A0A6S7C746_9BURK</name>
<proteinExistence type="predicted"/>
<feature type="transmembrane region" description="Helical" evidence="7">
    <location>
        <begin position="532"/>
        <end position="550"/>
    </location>
</feature>
<feature type="transmembrane region" description="Helical" evidence="7">
    <location>
        <begin position="183"/>
        <end position="205"/>
    </location>
</feature>
<dbReference type="GO" id="GO:0015293">
    <property type="term" value="F:symporter activity"/>
    <property type="evidence" value="ECO:0007669"/>
    <property type="project" value="UniProtKB-KW"/>
</dbReference>
<evidence type="ECO:0000256" key="6">
    <source>
        <dbReference type="ARBA" id="ARBA00023136"/>
    </source>
</evidence>
<dbReference type="PANTHER" id="PTHR11706:SF33">
    <property type="entry name" value="NATURAL RESISTANCE-ASSOCIATED MACROPHAGE PROTEIN 2"/>
    <property type="match status" value="1"/>
</dbReference>
<reference evidence="8 9" key="1">
    <citation type="submission" date="2020-04" db="EMBL/GenBank/DDBJ databases">
        <authorList>
            <person name="De Canck E."/>
        </authorList>
    </citation>
    <scope>NUCLEOTIDE SEQUENCE [LARGE SCALE GENOMIC DNA]</scope>
    <source>
        <strain evidence="8 9">LMG 28138</strain>
    </source>
</reference>
<protein>
    <submittedName>
        <fullName evidence="8">Divalent metal cation transporter MntH</fullName>
    </submittedName>
</protein>
<feature type="transmembrane region" description="Helical" evidence="7">
    <location>
        <begin position="431"/>
        <end position="450"/>
    </location>
</feature>
<dbReference type="GO" id="GO:0034755">
    <property type="term" value="P:iron ion transmembrane transport"/>
    <property type="evidence" value="ECO:0007669"/>
    <property type="project" value="TreeGrafter"/>
</dbReference>
<keyword evidence="9" id="KW-1185">Reference proteome</keyword>
<dbReference type="GO" id="GO:0015086">
    <property type="term" value="F:cadmium ion transmembrane transporter activity"/>
    <property type="evidence" value="ECO:0007669"/>
    <property type="project" value="TreeGrafter"/>
</dbReference>
<evidence type="ECO:0000256" key="3">
    <source>
        <dbReference type="ARBA" id="ARBA00022692"/>
    </source>
</evidence>
<keyword evidence="4" id="KW-0769">Symport</keyword>